<feature type="compositionally biased region" description="Basic and acidic residues" evidence="1">
    <location>
        <begin position="55"/>
        <end position="87"/>
    </location>
</feature>
<feature type="compositionally biased region" description="Gly residues" evidence="1">
    <location>
        <begin position="31"/>
        <end position="46"/>
    </location>
</feature>
<dbReference type="EMBL" id="GBRH01229847">
    <property type="protein sequence ID" value="JAD68048.1"/>
    <property type="molecule type" value="Transcribed_RNA"/>
</dbReference>
<feature type="region of interest" description="Disordered" evidence="1">
    <location>
        <begin position="1"/>
        <end position="87"/>
    </location>
</feature>
<evidence type="ECO:0000256" key="1">
    <source>
        <dbReference type="SAM" id="MobiDB-lite"/>
    </source>
</evidence>
<reference evidence="2" key="2">
    <citation type="journal article" date="2015" name="Data Brief">
        <title>Shoot transcriptome of the giant reed, Arundo donax.</title>
        <authorList>
            <person name="Barrero R.A."/>
            <person name="Guerrero F.D."/>
            <person name="Moolhuijzen P."/>
            <person name="Goolsby J.A."/>
            <person name="Tidwell J."/>
            <person name="Bellgard S.E."/>
            <person name="Bellgard M.I."/>
        </authorList>
    </citation>
    <scope>NUCLEOTIDE SEQUENCE</scope>
    <source>
        <tissue evidence="2">Shoot tissue taken approximately 20 cm above the soil surface</tissue>
    </source>
</reference>
<accession>A0A0A9C0R6</accession>
<organism evidence="2">
    <name type="scientific">Arundo donax</name>
    <name type="common">Giant reed</name>
    <name type="synonym">Donax arundinaceus</name>
    <dbReference type="NCBI Taxonomy" id="35708"/>
    <lineage>
        <taxon>Eukaryota</taxon>
        <taxon>Viridiplantae</taxon>
        <taxon>Streptophyta</taxon>
        <taxon>Embryophyta</taxon>
        <taxon>Tracheophyta</taxon>
        <taxon>Spermatophyta</taxon>
        <taxon>Magnoliopsida</taxon>
        <taxon>Liliopsida</taxon>
        <taxon>Poales</taxon>
        <taxon>Poaceae</taxon>
        <taxon>PACMAD clade</taxon>
        <taxon>Arundinoideae</taxon>
        <taxon>Arundineae</taxon>
        <taxon>Arundo</taxon>
    </lineage>
</organism>
<dbReference type="AlphaFoldDB" id="A0A0A9C0R6"/>
<proteinExistence type="predicted"/>
<reference evidence="2" key="1">
    <citation type="submission" date="2014-09" db="EMBL/GenBank/DDBJ databases">
        <authorList>
            <person name="Magalhaes I.L.F."/>
            <person name="Oliveira U."/>
            <person name="Santos F.R."/>
            <person name="Vidigal T.H.D.A."/>
            <person name="Brescovit A.D."/>
            <person name="Santos A.J."/>
        </authorList>
    </citation>
    <scope>NUCLEOTIDE SEQUENCE</scope>
    <source>
        <tissue evidence="2">Shoot tissue taken approximately 20 cm above the soil surface</tissue>
    </source>
</reference>
<evidence type="ECO:0000313" key="2">
    <source>
        <dbReference type="EMBL" id="JAD68048.1"/>
    </source>
</evidence>
<name>A0A0A9C0R6_ARUDO</name>
<sequence length="136" mass="14225">MRVLTMTVAAAGNETDGEGGPGHPGEAVLVDGGGPGRRQSSRGGGPGRRRRRSSRERDRGVGAHRGDDDRGGGAHRREEDWGGATRRAEEAAELVEWKAAALLNPFEGAADLVDRRAATAVLVEGEGSGHRHSSRG</sequence>
<protein>
    <submittedName>
        <fullName evidence="2">Uncharacterized protein</fullName>
    </submittedName>
</protein>